<proteinExistence type="predicted"/>
<organism evidence="2 3">
    <name type="scientific">Bowmanella denitrificans</name>
    <dbReference type="NCBI Taxonomy" id="366582"/>
    <lineage>
        <taxon>Bacteria</taxon>
        <taxon>Pseudomonadati</taxon>
        <taxon>Pseudomonadota</taxon>
        <taxon>Gammaproteobacteria</taxon>
        <taxon>Alteromonadales</taxon>
        <taxon>Alteromonadaceae</taxon>
        <taxon>Bowmanella</taxon>
    </lineage>
</organism>
<dbReference type="EMBL" id="BAAAEI010000001">
    <property type="protein sequence ID" value="GAA0340697.1"/>
    <property type="molecule type" value="Genomic_DNA"/>
</dbReference>
<feature type="transmembrane region" description="Helical" evidence="1">
    <location>
        <begin position="6"/>
        <end position="31"/>
    </location>
</feature>
<keyword evidence="3" id="KW-1185">Reference proteome</keyword>
<evidence type="ECO:0000313" key="3">
    <source>
        <dbReference type="Proteomes" id="UP001501757"/>
    </source>
</evidence>
<name>A0ABN0WKT8_9ALTE</name>
<reference evidence="2 3" key="1">
    <citation type="journal article" date="2019" name="Int. J. Syst. Evol. Microbiol.">
        <title>The Global Catalogue of Microorganisms (GCM) 10K type strain sequencing project: providing services to taxonomists for standard genome sequencing and annotation.</title>
        <authorList>
            <consortium name="The Broad Institute Genomics Platform"/>
            <consortium name="The Broad Institute Genome Sequencing Center for Infectious Disease"/>
            <person name="Wu L."/>
            <person name="Ma J."/>
        </authorList>
    </citation>
    <scope>NUCLEOTIDE SEQUENCE [LARGE SCALE GENOMIC DNA]</scope>
    <source>
        <strain evidence="2 3">JCM 13378</strain>
    </source>
</reference>
<dbReference type="Proteomes" id="UP001501757">
    <property type="component" value="Unassembled WGS sequence"/>
</dbReference>
<keyword evidence="1" id="KW-1133">Transmembrane helix</keyword>
<keyword evidence="1" id="KW-0812">Transmembrane</keyword>
<evidence type="ECO:0000313" key="2">
    <source>
        <dbReference type="EMBL" id="GAA0340697.1"/>
    </source>
</evidence>
<sequence length="51" mass="5899">MESQAMLGAFSYIVVALFQLFTPLLLIYIIVRLRNISDQLRTLEDKIKKQG</sequence>
<evidence type="ECO:0000256" key="1">
    <source>
        <dbReference type="SAM" id="Phobius"/>
    </source>
</evidence>
<accession>A0ABN0WKT8</accession>
<dbReference type="RefSeq" id="WP_172449333.1">
    <property type="nucleotide sequence ID" value="NZ_BAAAEI010000001.1"/>
</dbReference>
<comment type="caution">
    <text evidence="2">The sequence shown here is derived from an EMBL/GenBank/DDBJ whole genome shotgun (WGS) entry which is preliminary data.</text>
</comment>
<gene>
    <name evidence="2" type="ORF">GCM10009092_01450</name>
</gene>
<keyword evidence="1" id="KW-0472">Membrane</keyword>
<evidence type="ECO:0008006" key="4">
    <source>
        <dbReference type="Google" id="ProtNLM"/>
    </source>
</evidence>
<protein>
    <recommendedName>
        <fullName evidence="4">YvrJ family protein</fullName>
    </recommendedName>
</protein>